<comment type="similarity">
    <text evidence="2">Belongs to the N-acylglucosamine 2-epimerase family.</text>
</comment>
<dbReference type="InterPro" id="IPR008928">
    <property type="entry name" value="6-hairpin_glycosidase_sf"/>
</dbReference>
<sequence length="401" mass="46827">MMDNQRLTGEVRQELRRILSYWSSKTVDEQHGGFYGALDGNSQVVESAPKGLVLNARLLWTFSRAYRYDGDREWRRLAERALDVIEEQFLDRQYGGYYWMLDSTGQPLHTKKQIYGQAFVLYALSEYMLATSNGELLPRLQHIVSLVERSFDPIHNGYFEAYTREWQLEQDLRLGSHDLNEKKSMNTHLHILEAYTNAYRVWPADILRLRLRNLILLTAERIVDPQTGHFRLFFDEDWRLKSDRISCGHDIEGSWLLYEAAEVLGDPEIVERIRPVVLAMADAVLAEGIDHDGGLWNEAGPEGIIDRDKDWWPQAEAAVGFINAWQLTGESKYYAAAEASWDFIENYMLDREHGEWFWKVNEAGLPYPEPKVNEWKCPYHNGRACFEILERLEGEEHNDQF</sequence>
<organism evidence="5 6">
    <name type="scientific">Paenibacillus auburnensis</name>
    <dbReference type="NCBI Taxonomy" id="2905649"/>
    <lineage>
        <taxon>Bacteria</taxon>
        <taxon>Bacillati</taxon>
        <taxon>Bacillota</taxon>
        <taxon>Bacilli</taxon>
        <taxon>Bacillales</taxon>
        <taxon>Paenibacillaceae</taxon>
        <taxon>Paenibacillus</taxon>
    </lineage>
</organism>
<accession>A0ABM9CC10</accession>
<comment type="function">
    <text evidence="4">Catalyzes the reversible epimerization of cellobiose to 4-O-beta-D-glucopyranosyl-D-mannose (Glc-Man).</text>
</comment>
<keyword evidence="3 4" id="KW-0413">Isomerase</keyword>
<evidence type="ECO:0000313" key="5">
    <source>
        <dbReference type="EMBL" id="CAH1208172.1"/>
    </source>
</evidence>
<evidence type="ECO:0000256" key="3">
    <source>
        <dbReference type="ARBA" id="ARBA00023235"/>
    </source>
</evidence>
<dbReference type="InterPro" id="IPR028584">
    <property type="entry name" value="Cellobiose_2_epim"/>
</dbReference>
<comment type="caution">
    <text evidence="5">The sequence shown here is derived from an EMBL/GenBank/DDBJ whole genome shotgun (WGS) entry which is preliminary data.</text>
</comment>
<evidence type="ECO:0000256" key="4">
    <source>
        <dbReference type="HAMAP-Rule" id="MF_00929"/>
    </source>
</evidence>
<dbReference type="SUPFAM" id="SSF48208">
    <property type="entry name" value="Six-hairpin glycosidases"/>
    <property type="match status" value="1"/>
</dbReference>
<evidence type="ECO:0000256" key="1">
    <source>
        <dbReference type="ARBA" id="ARBA00001470"/>
    </source>
</evidence>
<protein>
    <recommendedName>
        <fullName evidence="4">Cellobiose 2-epimerase</fullName>
        <shortName evidence="4">CE</shortName>
        <ecNumber evidence="4">5.1.3.11</ecNumber>
    </recommendedName>
</protein>
<comment type="catalytic activity">
    <reaction evidence="1 4">
        <text>D-cellobiose = beta-D-glucosyl-(1-&gt;4)-D-mannopyranose</text>
        <dbReference type="Rhea" id="RHEA:23384"/>
        <dbReference type="ChEBI" id="CHEBI:17057"/>
        <dbReference type="ChEBI" id="CHEBI:47931"/>
        <dbReference type="EC" id="5.1.3.11"/>
    </reaction>
</comment>
<keyword evidence="6" id="KW-1185">Reference proteome</keyword>
<dbReference type="Gene3D" id="1.50.10.10">
    <property type="match status" value="1"/>
</dbReference>
<proteinExistence type="inferred from homology"/>
<dbReference type="Pfam" id="PF07221">
    <property type="entry name" value="GlcNAc_2-epim"/>
    <property type="match status" value="1"/>
</dbReference>
<dbReference type="Proteomes" id="UP000838324">
    <property type="component" value="Unassembled WGS sequence"/>
</dbReference>
<dbReference type="HAMAP" id="MF_00929">
    <property type="entry name" value="Cellobiose_2_epim"/>
    <property type="match status" value="1"/>
</dbReference>
<evidence type="ECO:0000313" key="6">
    <source>
        <dbReference type="Proteomes" id="UP000838324"/>
    </source>
</evidence>
<dbReference type="InterPro" id="IPR010819">
    <property type="entry name" value="AGE/CE"/>
</dbReference>
<evidence type="ECO:0000256" key="2">
    <source>
        <dbReference type="ARBA" id="ARBA00008558"/>
    </source>
</evidence>
<dbReference type="GO" id="GO:0047736">
    <property type="term" value="F:cellobiose epimerase activity"/>
    <property type="evidence" value="ECO:0007669"/>
    <property type="project" value="UniProtKB-EC"/>
</dbReference>
<dbReference type="InterPro" id="IPR012341">
    <property type="entry name" value="6hp_glycosidase-like_sf"/>
</dbReference>
<reference evidence="5" key="1">
    <citation type="submission" date="2022-01" db="EMBL/GenBank/DDBJ databases">
        <authorList>
            <person name="Criscuolo A."/>
        </authorList>
    </citation>
    <scope>NUCLEOTIDE SEQUENCE</scope>
    <source>
        <strain evidence="5">CIP111892</strain>
    </source>
</reference>
<gene>
    <name evidence="5" type="primary">ce_2</name>
    <name evidence="5" type="ORF">PAECIP111892_03063</name>
</gene>
<dbReference type="PANTHER" id="PTHR15108">
    <property type="entry name" value="N-ACYLGLUCOSAMINE-2-EPIMERASE"/>
    <property type="match status" value="1"/>
</dbReference>
<name>A0ABM9CC10_9BACL</name>
<dbReference type="EMBL" id="CAKMMG010000003">
    <property type="protein sequence ID" value="CAH1208172.1"/>
    <property type="molecule type" value="Genomic_DNA"/>
</dbReference>
<dbReference type="EC" id="5.1.3.11" evidence="4"/>
<comment type="similarity">
    <text evidence="4">Belongs to the cellobiose 2-epimerase family.</text>
</comment>